<proteinExistence type="predicted"/>
<gene>
    <name evidence="2" type="ORF">DDE84_02635</name>
</gene>
<reference evidence="2 3" key="1">
    <citation type="submission" date="2018-04" db="EMBL/GenBank/DDBJ databases">
        <authorList>
            <person name="Eckel V.P."/>
            <person name="Vogel R.F."/>
        </authorList>
    </citation>
    <scope>NUCLEOTIDE SEQUENCE [LARGE SCALE GENOMIC DNA]</scope>
    <source>
        <strain evidence="3">TMW 2.1764</strain>
    </source>
</reference>
<accession>A0A5N6S1L7</accession>
<evidence type="ECO:0000256" key="1">
    <source>
        <dbReference type="SAM" id="MobiDB-lite"/>
    </source>
</evidence>
<keyword evidence="3" id="KW-1185">Reference proteome</keyword>
<protein>
    <recommendedName>
        <fullName evidence="4">XRE family transcriptional regulator</fullName>
    </recommendedName>
</protein>
<organism evidence="2 3">
    <name type="scientific">Bifidobacterium tibiigranuli</name>
    <dbReference type="NCBI Taxonomy" id="2172043"/>
    <lineage>
        <taxon>Bacteria</taxon>
        <taxon>Bacillati</taxon>
        <taxon>Actinomycetota</taxon>
        <taxon>Actinomycetes</taxon>
        <taxon>Bifidobacteriales</taxon>
        <taxon>Bifidobacteriaceae</taxon>
        <taxon>Bifidobacterium</taxon>
    </lineage>
</organism>
<sequence>MTANSTTIAALAVDNLRRQSRASEISQGVIADKLHTARQTINSKFKRGDMKLTEFIRIAQTVGAIPHEILQDAEKRSESADNNPAFAEEQRS</sequence>
<dbReference type="EMBL" id="QDAG01000002">
    <property type="protein sequence ID" value="KAE8129714.1"/>
    <property type="molecule type" value="Genomic_DNA"/>
</dbReference>
<feature type="region of interest" description="Disordered" evidence="1">
    <location>
        <begin position="72"/>
        <end position="92"/>
    </location>
</feature>
<evidence type="ECO:0008006" key="4">
    <source>
        <dbReference type="Google" id="ProtNLM"/>
    </source>
</evidence>
<comment type="caution">
    <text evidence="2">The sequence shown here is derived from an EMBL/GenBank/DDBJ whole genome shotgun (WGS) entry which is preliminary data.</text>
</comment>
<name>A0A5N6S1L7_9BIFI</name>
<dbReference type="AlphaFoldDB" id="A0A5N6S1L7"/>
<dbReference type="RefSeq" id="WP_152580196.1">
    <property type="nucleotide sequence ID" value="NZ_QDAG01000002.1"/>
</dbReference>
<dbReference type="Proteomes" id="UP000325415">
    <property type="component" value="Unassembled WGS sequence"/>
</dbReference>
<dbReference type="GeneID" id="78126589"/>
<evidence type="ECO:0000313" key="3">
    <source>
        <dbReference type="Proteomes" id="UP000325415"/>
    </source>
</evidence>
<evidence type="ECO:0000313" key="2">
    <source>
        <dbReference type="EMBL" id="KAE8129714.1"/>
    </source>
</evidence>